<reference evidence="1 2" key="1">
    <citation type="journal article" date="2017" name="Nat. Commun.">
        <title>Genome assembly with in vitro proximity ligation data and whole-genome triplication in lettuce.</title>
        <authorList>
            <person name="Reyes-Chin-Wo S."/>
            <person name="Wang Z."/>
            <person name="Yang X."/>
            <person name="Kozik A."/>
            <person name="Arikit S."/>
            <person name="Song C."/>
            <person name="Xia L."/>
            <person name="Froenicke L."/>
            <person name="Lavelle D.O."/>
            <person name="Truco M.J."/>
            <person name="Xia R."/>
            <person name="Zhu S."/>
            <person name="Xu C."/>
            <person name="Xu H."/>
            <person name="Xu X."/>
            <person name="Cox K."/>
            <person name="Korf I."/>
            <person name="Meyers B.C."/>
            <person name="Michelmore R.W."/>
        </authorList>
    </citation>
    <scope>NUCLEOTIDE SEQUENCE [LARGE SCALE GENOMIC DNA]</scope>
    <source>
        <strain evidence="2">cv. Salinas</strain>
        <tissue evidence="1">Seedlings</tissue>
    </source>
</reference>
<accession>A0A9R1X720</accession>
<name>A0A9R1X720_LACSA</name>
<evidence type="ECO:0000313" key="1">
    <source>
        <dbReference type="EMBL" id="KAJ0201114.1"/>
    </source>
</evidence>
<keyword evidence="2" id="KW-1185">Reference proteome</keyword>
<evidence type="ECO:0008006" key="3">
    <source>
        <dbReference type="Google" id="ProtNLM"/>
    </source>
</evidence>
<dbReference type="InterPro" id="IPR055298">
    <property type="entry name" value="AtLOH3-like"/>
</dbReference>
<sequence length="451" mass="51797">MKNIVHAATKETIKVIMKDIGDDFFAILVDGSHDVSCKEQMALFLQFMNECGLSPHMIRGKCYDGASNMRGAFNGLETLIMKEVESAHFIHWFAHQLQLALVFVVKNHSDINDFFELISRLLNMIGSSYKRDIQSGIGLNQEVSIKRPGDTRLGSHYGSLVNIKRIYSSICEVLEDIIRYNHKAKARRLLKLLRTFDFIFCLHLMVDILGVTNATLQKKDQNIVNVMHQVRSSKDRLKQIRNEGWEALLNNFSLFCEKSYIKILSMEDPYYDGLSRRKDSNELNNRFNETNTTLLVLMASLCPSKSFQAFNLEALLKMTKFYPNEFPEHDLGTLRANLQKYIVDVHGDEMFNNLKGIGNITKMMVETNKHTIYPMVYLLLKLALILPVATSTVERAFAAMKLINNDLHNKMGDQFMNDCLVSYIEKDVLNGISNDAIKDYFQNMSSRREQL</sequence>
<dbReference type="PANTHER" id="PTHR11697:SF230">
    <property type="entry name" value="ZINC FINGER, MYM DOMAIN CONTAINING 1"/>
    <property type="match status" value="1"/>
</dbReference>
<dbReference type="InterPro" id="IPR012337">
    <property type="entry name" value="RNaseH-like_sf"/>
</dbReference>
<gene>
    <name evidence="1" type="ORF">LSAT_V11C600299190</name>
</gene>
<dbReference type="PANTHER" id="PTHR11697">
    <property type="entry name" value="GENERAL TRANSCRIPTION FACTOR 2-RELATED ZINC FINGER PROTEIN"/>
    <property type="match status" value="1"/>
</dbReference>
<comment type="caution">
    <text evidence="1">The sequence shown here is derived from an EMBL/GenBank/DDBJ whole genome shotgun (WGS) entry which is preliminary data.</text>
</comment>
<evidence type="ECO:0000313" key="2">
    <source>
        <dbReference type="Proteomes" id="UP000235145"/>
    </source>
</evidence>
<proteinExistence type="predicted"/>
<dbReference type="Proteomes" id="UP000235145">
    <property type="component" value="Unassembled WGS sequence"/>
</dbReference>
<dbReference type="AlphaFoldDB" id="A0A9R1X720"/>
<protein>
    <recommendedName>
        <fullName evidence="3">HAT C-terminal dimerisation domain-containing protein</fullName>
    </recommendedName>
</protein>
<dbReference type="SUPFAM" id="SSF53098">
    <property type="entry name" value="Ribonuclease H-like"/>
    <property type="match status" value="1"/>
</dbReference>
<organism evidence="1 2">
    <name type="scientific">Lactuca sativa</name>
    <name type="common">Garden lettuce</name>
    <dbReference type="NCBI Taxonomy" id="4236"/>
    <lineage>
        <taxon>Eukaryota</taxon>
        <taxon>Viridiplantae</taxon>
        <taxon>Streptophyta</taxon>
        <taxon>Embryophyta</taxon>
        <taxon>Tracheophyta</taxon>
        <taxon>Spermatophyta</taxon>
        <taxon>Magnoliopsida</taxon>
        <taxon>eudicotyledons</taxon>
        <taxon>Gunneridae</taxon>
        <taxon>Pentapetalae</taxon>
        <taxon>asterids</taxon>
        <taxon>campanulids</taxon>
        <taxon>Asterales</taxon>
        <taxon>Asteraceae</taxon>
        <taxon>Cichorioideae</taxon>
        <taxon>Cichorieae</taxon>
        <taxon>Lactucinae</taxon>
        <taxon>Lactuca</taxon>
    </lineage>
</organism>
<dbReference type="EMBL" id="NBSK02000006">
    <property type="protein sequence ID" value="KAJ0201114.1"/>
    <property type="molecule type" value="Genomic_DNA"/>
</dbReference>